<protein>
    <submittedName>
        <fullName evidence="2">Unnamed protein product</fullName>
    </submittedName>
</protein>
<evidence type="ECO:0000256" key="1">
    <source>
        <dbReference type="SAM" id="MobiDB-lite"/>
    </source>
</evidence>
<proteinExistence type="predicted"/>
<feature type="region of interest" description="Disordered" evidence="1">
    <location>
        <begin position="47"/>
        <end position="75"/>
    </location>
</feature>
<dbReference type="EMBL" id="BSXT01003635">
    <property type="protein sequence ID" value="GMF54912.1"/>
    <property type="molecule type" value="Genomic_DNA"/>
</dbReference>
<dbReference type="Proteomes" id="UP001165121">
    <property type="component" value="Unassembled WGS sequence"/>
</dbReference>
<name>A0A9W7D346_9STRA</name>
<sequence>MSEHQRVSALGRRDDQILKFVVSRVNSVGEMESFLHLATSFLNSCSMPASPSSSSSSPGSPPAAPATTAQEETTPISSALVEGVASLDQNADNGLETAVTFTAPSTGDGDSEASFWDIIADSHPNLESYGDTHYDHEMSGFPTSITTSTTSTATSASHLHTPSTNLPEVFDDYQPGIDTSLINAGILPALMSSNQPAYASYATPSHYVTFEMRQDGTPFRRKFCSIIRFVNLTILTFRLLCTALSKPIVREDGLLLVGTEIVADSASQSREKNRIFVTNFLNSSFDETVVVTDLRDTGDPNAAAIIGKYDAHDVVSSVRWSPTDSHLSWTTDGGDFQVVDSRIPTPQLQVPLYTHLVNGCPVLHC</sequence>
<evidence type="ECO:0000313" key="3">
    <source>
        <dbReference type="Proteomes" id="UP001165121"/>
    </source>
</evidence>
<gene>
    <name evidence="2" type="ORF">Pfra01_002298200</name>
</gene>
<keyword evidence="3" id="KW-1185">Reference proteome</keyword>
<accession>A0A9W7D346</accession>
<evidence type="ECO:0000313" key="2">
    <source>
        <dbReference type="EMBL" id="GMF54912.1"/>
    </source>
</evidence>
<dbReference type="AlphaFoldDB" id="A0A9W7D346"/>
<reference evidence="2" key="1">
    <citation type="submission" date="2023-04" db="EMBL/GenBank/DDBJ databases">
        <title>Phytophthora fragariaefolia NBRC 109709.</title>
        <authorList>
            <person name="Ichikawa N."/>
            <person name="Sato H."/>
            <person name="Tonouchi N."/>
        </authorList>
    </citation>
    <scope>NUCLEOTIDE SEQUENCE</scope>
    <source>
        <strain evidence="2">NBRC 109709</strain>
    </source>
</reference>
<comment type="caution">
    <text evidence="2">The sequence shown here is derived from an EMBL/GenBank/DDBJ whole genome shotgun (WGS) entry which is preliminary data.</text>
</comment>
<feature type="compositionally biased region" description="Low complexity" evidence="1">
    <location>
        <begin position="47"/>
        <end position="58"/>
    </location>
</feature>
<dbReference type="OrthoDB" id="167133at2759"/>
<organism evidence="2 3">
    <name type="scientific">Phytophthora fragariaefolia</name>
    <dbReference type="NCBI Taxonomy" id="1490495"/>
    <lineage>
        <taxon>Eukaryota</taxon>
        <taxon>Sar</taxon>
        <taxon>Stramenopiles</taxon>
        <taxon>Oomycota</taxon>
        <taxon>Peronosporomycetes</taxon>
        <taxon>Peronosporales</taxon>
        <taxon>Peronosporaceae</taxon>
        <taxon>Phytophthora</taxon>
    </lineage>
</organism>